<feature type="transmembrane region" description="Helical" evidence="7">
    <location>
        <begin position="93"/>
        <end position="113"/>
    </location>
</feature>
<evidence type="ECO:0000313" key="10">
    <source>
        <dbReference type="Proteomes" id="UP001431010"/>
    </source>
</evidence>
<evidence type="ECO:0000259" key="8">
    <source>
        <dbReference type="Pfam" id="PF23914"/>
    </source>
</evidence>
<dbReference type="InterPro" id="IPR056413">
    <property type="entry name" value="TPR_CcmH_CycH"/>
</dbReference>
<keyword evidence="10" id="KW-1185">Reference proteome</keyword>
<evidence type="ECO:0000256" key="7">
    <source>
        <dbReference type="SAM" id="Phobius"/>
    </source>
</evidence>
<feature type="domain" description="Cytochrome c-type biogenesis protein H TPR" evidence="8">
    <location>
        <begin position="176"/>
        <end position="295"/>
    </location>
</feature>
<feature type="transmembrane region" description="Helical" evidence="7">
    <location>
        <begin position="6"/>
        <end position="23"/>
    </location>
</feature>
<evidence type="ECO:0000256" key="3">
    <source>
        <dbReference type="ARBA" id="ARBA00022748"/>
    </source>
</evidence>
<dbReference type="RefSeq" id="WP_231319719.1">
    <property type="nucleotide sequence ID" value="NZ_CP088156.1"/>
</dbReference>
<dbReference type="InterPro" id="IPR017560">
    <property type="entry name" value="Cyt_c_biogenesis_CcmI"/>
</dbReference>
<gene>
    <name evidence="9" type="primary">ccmI</name>
    <name evidence="9" type="ORF">LQG66_31575</name>
</gene>
<dbReference type="Proteomes" id="UP001431010">
    <property type="component" value="Chromosome"/>
</dbReference>
<feature type="region of interest" description="Disordered" evidence="6">
    <location>
        <begin position="151"/>
        <end position="170"/>
    </location>
</feature>
<organism evidence="9 10">
    <name type="scientific">Bradyrhizobium ontarionense</name>
    <dbReference type="NCBI Taxonomy" id="2898149"/>
    <lineage>
        <taxon>Bacteria</taxon>
        <taxon>Pseudomonadati</taxon>
        <taxon>Pseudomonadota</taxon>
        <taxon>Alphaproteobacteria</taxon>
        <taxon>Hyphomicrobiales</taxon>
        <taxon>Nitrobacteraceae</taxon>
        <taxon>Bradyrhizobium</taxon>
    </lineage>
</organism>
<evidence type="ECO:0000256" key="6">
    <source>
        <dbReference type="SAM" id="MobiDB-lite"/>
    </source>
</evidence>
<feature type="repeat" description="TPR" evidence="5">
    <location>
        <begin position="189"/>
        <end position="222"/>
    </location>
</feature>
<keyword evidence="2" id="KW-0677">Repeat</keyword>
<dbReference type="SMART" id="SM00028">
    <property type="entry name" value="TPR"/>
    <property type="match status" value="4"/>
</dbReference>
<keyword evidence="7" id="KW-0472">Membrane</keyword>
<dbReference type="Pfam" id="PF23914">
    <property type="entry name" value="TPR_CcmH_CycH"/>
    <property type="match status" value="1"/>
</dbReference>
<feature type="region of interest" description="Disordered" evidence="6">
    <location>
        <begin position="336"/>
        <end position="361"/>
    </location>
</feature>
<dbReference type="SUPFAM" id="SSF48452">
    <property type="entry name" value="TPR-like"/>
    <property type="match status" value="2"/>
</dbReference>
<dbReference type="Gene3D" id="1.25.40.10">
    <property type="entry name" value="Tetratricopeptide repeat domain"/>
    <property type="match status" value="2"/>
</dbReference>
<proteinExistence type="predicted"/>
<reference evidence="9" key="1">
    <citation type="journal article" date="2024" name="Antonie Van Leeuwenhoek">
        <title>Bradyrhizobium ontarionense sp. nov., a novel bacterial symbiont isolated from Aeschynomene indica (Indian jointvetch), harbours photosynthesis, nitrogen fixation and nitrous oxide (N2O) reductase genes.</title>
        <authorList>
            <person name="Bromfield E.S.P."/>
            <person name="Cloutier S."/>
        </authorList>
    </citation>
    <scope>NUCLEOTIDE SEQUENCE</scope>
    <source>
        <strain evidence="9">A19</strain>
    </source>
</reference>
<dbReference type="InterPro" id="IPR019734">
    <property type="entry name" value="TPR_rpt"/>
</dbReference>
<keyword evidence="7" id="KW-1133">Transmembrane helix</keyword>
<evidence type="ECO:0000256" key="4">
    <source>
        <dbReference type="ARBA" id="ARBA00022803"/>
    </source>
</evidence>
<evidence type="ECO:0000313" key="9">
    <source>
        <dbReference type="EMBL" id="UFZ03704.1"/>
    </source>
</evidence>
<comment type="subcellular location">
    <subcellularLocation>
        <location evidence="1">Cell envelope</location>
    </subcellularLocation>
</comment>
<evidence type="ECO:0000256" key="2">
    <source>
        <dbReference type="ARBA" id="ARBA00022737"/>
    </source>
</evidence>
<dbReference type="InterPro" id="IPR051263">
    <property type="entry name" value="C-type_cytochrome_biogenesis"/>
</dbReference>
<sequence>MMLWLILTAMISVAAVLISTPFIRRFERRQLASAQGLAVHHDQLREIENDTARGLIDKSDGENAASEIKRRILAAAAAEQPPAPSLTSSERKFALTVVTGTVVFGSVVLYAVIGNPDVPAAGPGQTASSTSARSVGEARSDAGTQAIASLEQMASQDSRDRPQQGSGLPPVEEMIQRVQTRLERNPKDPDGWRLLGWSLFNIERFAEATQAYARAMELRPGSAEYRSARGEALVRAADGTVTPDARADFDEALRLDPKDARARFFIGVVKEQEGDKRGAMTDWTAIVSEADPNEPWLPDLKQRLGALRRELGENDGAPSSTLPNLSAERMQELLRSGKTAATEPAEPRGPRAEDVRKAESMSAQDRNLMIRGMVDSLASRLEQSPRDAEGWIKLIRSRVVLGEVEAAKQSLQRALSVFAEDAPERTRIADAAKQLGINP</sequence>
<evidence type="ECO:0000256" key="5">
    <source>
        <dbReference type="PROSITE-ProRule" id="PRU00339"/>
    </source>
</evidence>
<protein>
    <submittedName>
        <fullName evidence="9">C-type cytochrome biogenesis protein CcmI</fullName>
    </submittedName>
</protein>
<keyword evidence="4 5" id="KW-0802">TPR repeat</keyword>
<feature type="compositionally biased region" description="Basic and acidic residues" evidence="6">
    <location>
        <begin position="345"/>
        <end position="359"/>
    </location>
</feature>
<name>A0ABY3R9S1_9BRAD</name>
<evidence type="ECO:0000256" key="1">
    <source>
        <dbReference type="ARBA" id="ARBA00004196"/>
    </source>
</evidence>
<feature type="region of interest" description="Disordered" evidence="6">
    <location>
        <begin position="119"/>
        <end position="142"/>
    </location>
</feature>
<dbReference type="InterPro" id="IPR011990">
    <property type="entry name" value="TPR-like_helical_dom_sf"/>
</dbReference>
<dbReference type="PROSITE" id="PS50005">
    <property type="entry name" value="TPR"/>
    <property type="match status" value="1"/>
</dbReference>
<dbReference type="EMBL" id="CP088156">
    <property type="protein sequence ID" value="UFZ03704.1"/>
    <property type="molecule type" value="Genomic_DNA"/>
</dbReference>
<keyword evidence="7" id="KW-0812">Transmembrane</keyword>
<keyword evidence="3" id="KW-0201">Cytochrome c-type biogenesis</keyword>
<dbReference type="PANTHER" id="PTHR47870:SF1">
    <property type="entry name" value="CYTOCHROME C-TYPE BIOGENESIS PROTEIN CCMH"/>
    <property type="match status" value="1"/>
</dbReference>
<dbReference type="PANTHER" id="PTHR47870">
    <property type="entry name" value="CYTOCHROME C-TYPE BIOGENESIS PROTEIN CCMH"/>
    <property type="match status" value="1"/>
</dbReference>
<accession>A0ABY3R9S1</accession>
<dbReference type="NCBIfam" id="TIGR03142">
    <property type="entry name" value="cytochro_ccmI"/>
    <property type="match status" value="1"/>
</dbReference>